<feature type="region of interest" description="Disordered" evidence="1">
    <location>
        <begin position="481"/>
        <end position="500"/>
    </location>
</feature>
<name>A0A1Q9EG45_SYMMI</name>
<accession>A0A1Q9EG45</accession>
<dbReference type="Proteomes" id="UP000186817">
    <property type="component" value="Unassembled WGS sequence"/>
</dbReference>
<dbReference type="OrthoDB" id="408504at2759"/>
<evidence type="ECO:0000256" key="1">
    <source>
        <dbReference type="SAM" id="MobiDB-lite"/>
    </source>
</evidence>
<protein>
    <submittedName>
        <fullName evidence="2">Uncharacterized protein</fullName>
    </submittedName>
</protein>
<keyword evidence="3" id="KW-1185">Reference proteome</keyword>
<dbReference type="EMBL" id="LSRX01000160">
    <property type="protein sequence ID" value="OLQ06414.1"/>
    <property type="molecule type" value="Genomic_DNA"/>
</dbReference>
<comment type="caution">
    <text evidence="2">The sequence shown here is derived from an EMBL/GenBank/DDBJ whole genome shotgun (WGS) entry which is preliminary data.</text>
</comment>
<sequence>MERTPHSAGEVLRQRRFPRGNPVGSNSEVEHWCHWRVELYAVAAACAWLDTAASAVRCKSCRAICCLATDLQTVAPAPGSMCDGDCFPDSHAWFLLTPSETVCLKRLESSPDLVRLCLDPAEVHVAVCLTCEAKLGWAFKRTAADILRIAEAAVPPWELPQQRVPGGIDVRFHRAGDEVEVAWCTRTRTWHTRVGATVSVSVQCIESNKGHAQRLDSAFLAFPFRSSALNSHLMAGNLEISTVACAAQFQEDPNRHRSEAFPLQASLPDSGHFLGPWTGRECGETSFHARWSFGSQSSKRSAVRVFANAASICVHPLWEEAHVGHCELVVGEMEIEPGSDPERRVTWNLRCGVRLSTESQHLCCPSRLGQVEADPTGQSFHGIGPDAARWFPAVTYVDRLSVGFGTVMLENVRAFIDINDGMIWYSLKIQALPVQLSLSLMERGCQQVNGSPRILDPPHVLRKPLCLVPLVPRDACADRTAARGASGQVDGQESKQPWIPEEGSKDLATCHAHAGCSGIRMDLSETCPAGETRTTEETAGGDVQLFRVRVRRPASMRSQRKDAWAELSSPLSDTSRPRSPASPSANACAEKSEKPAQIPIIDCQRPTAAGFTLPLENIAVPPGRYMPAQLGQESILLAVSVGVPTAKWQHAPATFSDAAVTRSTVVLIPWLAMNIAESSKGHMAPDDGR</sequence>
<dbReference type="AlphaFoldDB" id="A0A1Q9EG45"/>
<proteinExistence type="predicted"/>
<organism evidence="2 3">
    <name type="scientific">Symbiodinium microadriaticum</name>
    <name type="common">Dinoflagellate</name>
    <name type="synonym">Zooxanthella microadriatica</name>
    <dbReference type="NCBI Taxonomy" id="2951"/>
    <lineage>
        <taxon>Eukaryota</taxon>
        <taxon>Sar</taxon>
        <taxon>Alveolata</taxon>
        <taxon>Dinophyceae</taxon>
        <taxon>Suessiales</taxon>
        <taxon>Symbiodiniaceae</taxon>
        <taxon>Symbiodinium</taxon>
    </lineage>
</organism>
<feature type="region of interest" description="Disordered" evidence="1">
    <location>
        <begin position="557"/>
        <end position="593"/>
    </location>
</feature>
<reference evidence="2 3" key="1">
    <citation type="submission" date="2016-02" db="EMBL/GenBank/DDBJ databases">
        <title>Genome analysis of coral dinoflagellate symbionts highlights evolutionary adaptations to a symbiotic lifestyle.</title>
        <authorList>
            <person name="Aranda M."/>
            <person name="Li Y."/>
            <person name="Liew Y.J."/>
            <person name="Baumgarten S."/>
            <person name="Simakov O."/>
            <person name="Wilson M."/>
            <person name="Piel J."/>
            <person name="Ashoor H."/>
            <person name="Bougouffa S."/>
            <person name="Bajic V.B."/>
            <person name="Ryu T."/>
            <person name="Ravasi T."/>
            <person name="Bayer T."/>
            <person name="Micklem G."/>
            <person name="Kim H."/>
            <person name="Bhak J."/>
            <person name="Lajeunesse T.C."/>
            <person name="Voolstra C.R."/>
        </authorList>
    </citation>
    <scope>NUCLEOTIDE SEQUENCE [LARGE SCALE GENOMIC DNA]</scope>
    <source>
        <strain evidence="2 3">CCMP2467</strain>
    </source>
</reference>
<evidence type="ECO:0000313" key="3">
    <source>
        <dbReference type="Proteomes" id="UP000186817"/>
    </source>
</evidence>
<evidence type="ECO:0000313" key="2">
    <source>
        <dbReference type="EMBL" id="OLQ06414.1"/>
    </source>
</evidence>
<gene>
    <name evidence="2" type="ORF">AK812_SmicGene10301</name>
</gene>